<feature type="non-terminal residue" evidence="2">
    <location>
        <position position="1"/>
    </location>
</feature>
<comment type="caution">
    <text evidence="2">The sequence shown here is derived from an EMBL/GenBank/DDBJ whole genome shotgun (WGS) entry which is preliminary data.</text>
</comment>
<accession>A0A484H2N0</accession>
<sequence length="39" mass="4278">TTGLMAIQDKPHRTCVESNRAPDVVQEPRGLSRSNTALK</sequence>
<name>A0A484H2N0_SOUCH</name>
<organism evidence="2 3">
    <name type="scientific">Sousa chinensis</name>
    <name type="common">Indo-pacific humpbacked dolphin</name>
    <name type="synonym">Steno chinensis</name>
    <dbReference type="NCBI Taxonomy" id="103600"/>
    <lineage>
        <taxon>Eukaryota</taxon>
        <taxon>Metazoa</taxon>
        <taxon>Chordata</taxon>
        <taxon>Craniata</taxon>
        <taxon>Vertebrata</taxon>
        <taxon>Euteleostomi</taxon>
        <taxon>Mammalia</taxon>
        <taxon>Eutheria</taxon>
        <taxon>Laurasiatheria</taxon>
        <taxon>Artiodactyla</taxon>
        <taxon>Whippomorpha</taxon>
        <taxon>Cetacea</taxon>
        <taxon>Odontoceti</taxon>
        <taxon>Delphinidae</taxon>
        <taxon>Sousa</taxon>
    </lineage>
</organism>
<evidence type="ECO:0000313" key="3">
    <source>
        <dbReference type="Proteomes" id="UP000295264"/>
    </source>
</evidence>
<keyword evidence="3" id="KW-1185">Reference proteome</keyword>
<reference evidence="2 3" key="1">
    <citation type="journal article" date="2018" name="Genomics">
        <title>Molecular footprints of inshore aquatic adaptation in Indo-Pacific humpback dolphin (Sousa chinensis).</title>
        <authorList>
            <person name="Ming Y."/>
            <person name="Jian J."/>
            <person name="Yu F."/>
            <person name="Yu X."/>
            <person name="Wang J."/>
            <person name="Liu W."/>
        </authorList>
    </citation>
    <scope>NUCLEOTIDE SEQUENCE [LARGE SCALE GENOMIC DNA]</scope>
    <source>
        <strain evidence="2">MY-2018</strain>
        <tissue evidence="2">Skin</tissue>
    </source>
</reference>
<feature type="non-terminal residue" evidence="2">
    <location>
        <position position="39"/>
    </location>
</feature>
<gene>
    <name evidence="2" type="ORF">DBR06_SOUSAS6810076</name>
</gene>
<proteinExistence type="predicted"/>
<protein>
    <submittedName>
        <fullName evidence="2">Uncharacterized protein</fullName>
    </submittedName>
</protein>
<dbReference type="AlphaFoldDB" id="A0A484H2N0"/>
<feature type="region of interest" description="Disordered" evidence="1">
    <location>
        <begin position="17"/>
        <end position="39"/>
    </location>
</feature>
<evidence type="ECO:0000313" key="2">
    <source>
        <dbReference type="EMBL" id="TEA42163.1"/>
    </source>
</evidence>
<dbReference type="Proteomes" id="UP000295264">
    <property type="component" value="Unassembled WGS sequence"/>
</dbReference>
<evidence type="ECO:0000256" key="1">
    <source>
        <dbReference type="SAM" id="MobiDB-lite"/>
    </source>
</evidence>
<dbReference type="EMBL" id="QWLN02000256">
    <property type="protein sequence ID" value="TEA42163.1"/>
    <property type="molecule type" value="Genomic_DNA"/>
</dbReference>